<keyword evidence="1" id="KW-0489">Methyltransferase</keyword>
<dbReference type="Proteomes" id="UP000693972">
    <property type="component" value="Unassembled WGS sequence"/>
</dbReference>
<dbReference type="EMBL" id="CP078073">
    <property type="protein sequence ID" value="QXL87278.1"/>
    <property type="molecule type" value="Genomic_DNA"/>
</dbReference>
<keyword evidence="1" id="KW-0808">Transferase</keyword>
<evidence type="ECO:0000313" key="1">
    <source>
        <dbReference type="EMBL" id="QXL87278.1"/>
    </source>
</evidence>
<organism evidence="1">
    <name type="scientific">Gymnodinialimonas phycosphaerae</name>
    <dbReference type="NCBI Taxonomy" id="2841589"/>
    <lineage>
        <taxon>Bacteria</taxon>
        <taxon>Pseudomonadati</taxon>
        <taxon>Pseudomonadota</taxon>
        <taxon>Alphaproteobacteria</taxon>
        <taxon>Rhodobacterales</taxon>
        <taxon>Paracoccaceae</taxon>
        <taxon>Gymnodinialimonas</taxon>
    </lineage>
</organism>
<dbReference type="RefSeq" id="WP_257894175.1">
    <property type="nucleotide sequence ID" value="NZ_JAIMBW010000001.1"/>
</dbReference>
<evidence type="ECO:0000313" key="2">
    <source>
        <dbReference type="Proteomes" id="UP000693972"/>
    </source>
</evidence>
<reference evidence="1 2" key="1">
    <citation type="submission" date="2021-07" db="EMBL/GenBank/DDBJ databases">
        <title>Karlodiniumbacter phycospheric gen. nov., sp. nov., a phycosphere bacterium isolated from karlodinium veneficum.</title>
        <authorList>
            <person name="Peng Y."/>
            <person name="Jiang L."/>
            <person name="Lee J."/>
        </authorList>
    </citation>
    <scope>NUCLEOTIDE SEQUENCE</scope>
    <source>
        <strain evidence="1 2">N5</strain>
    </source>
</reference>
<keyword evidence="2" id="KW-1185">Reference proteome</keyword>
<dbReference type="InterPro" id="IPR029063">
    <property type="entry name" value="SAM-dependent_MTases_sf"/>
</dbReference>
<dbReference type="EMBL" id="JAIMBW010000001">
    <property type="protein sequence ID" value="MBY4894636.1"/>
    <property type="molecule type" value="Genomic_DNA"/>
</dbReference>
<sequence>MSGFEIGAYLRDVAANVEAPHCIVEIGPWLGANTAQMGAGTVGQKRPATIHAYDMFQARSDEVRKAAAMGITIAKGEDTRPLVRKLIEPFGGTVELHKGDIMDITWDGTPIGLYVDDAAKTPTHFYNMIATFAPSFVPGMTTVVLMDYRFWEDRPTWRARKRFRVQQNLVERFPDSFEEIHNDVFDGTVMAAFRFVKAFPMGMINAQAKVRRALDLLPF</sequence>
<accession>A0A975YFD6</accession>
<dbReference type="Gene3D" id="3.40.50.150">
    <property type="entry name" value="Vaccinia Virus protein VP39"/>
    <property type="match status" value="1"/>
</dbReference>
<dbReference type="GO" id="GO:0008168">
    <property type="term" value="F:methyltransferase activity"/>
    <property type="evidence" value="ECO:0007669"/>
    <property type="project" value="UniProtKB-KW"/>
</dbReference>
<gene>
    <name evidence="1" type="ORF">KUL25_17895</name>
</gene>
<proteinExistence type="predicted"/>
<dbReference type="GO" id="GO:0032259">
    <property type="term" value="P:methylation"/>
    <property type="evidence" value="ECO:0007669"/>
    <property type="project" value="UniProtKB-KW"/>
</dbReference>
<protein>
    <submittedName>
        <fullName evidence="1">Class I SAM-dependent methyltransferase</fullName>
    </submittedName>
</protein>
<name>A0A975YFD6_9RHOB</name>
<dbReference type="AlphaFoldDB" id="A0A975YFD6"/>